<dbReference type="Proteomes" id="UP000789901">
    <property type="component" value="Unassembled WGS sequence"/>
</dbReference>
<evidence type="ECO:0000313" key="3">
    <source>
        <dbReference type="EMBL" id="CAG8457445.1"/>
    </source>
</evidence>
<comment type="caution">
    <text evidence="3">The sequence shown here is derived from an EMBL/GenBank/DDBJ whole genome shotgun (WGS) entry which is preliminary data.</text>
</comment>
<evidence type="ECO:0000313" key="4">
    <source>
        <dbReference type="Proteomes" id="UP000789901"/>
    </source>
</evidence>
<reference evidence="3 4" key="1">
    <citation type="submission" date="2021-06" db="EMBL/GenBank/DDBJ databases">
        <authorList>
            <person name="Kallberg Y."/>
            <person name="Tangrot J."/>
            <person name="Rosling A."/>
        </authorList>
    </citation>
    <scope>NUCLEOTIDE SEQUENCE [LARGE SCALE GENOMIC DNA]</scope>
    <source>
        <strain evidence="3 4">120-4 pot B 10/14</strain>
    </source>
</reference>
<feature type="compositionally biased region" description="Basic and acidic residues" evidence="1">
    <location>
        <begin position="136"/>
        <end position="145"/>
    </location>
</feature>
<gene>
    <name evidence="3" type="ORF">GMARGA_LOCUS131</name>
</gene>
<dbReference type="PROSITE" id="PS51746">
    <property type="entry name" value="PPM_2"/>
    <property type="match status" value="1"/>
</dbReference>
<keyword evidence="4" id="KW-1185">Reference proteome</keyword>
<protein>
    <submittedName>
        <fullName evidence="3">23098_t:CDS:1</fullName>
    </submittedName>
</protein>
<dbReference type="Pfam" id="PF00481">
    <property type="entry name" value="PP2C"/>
    <property type="match status" value="1"/>
</dbReference>
<organism evidence="3 4">
    <name type="scientific">Gigaspora margarita</name>
    <dbReference type="NCBI Taxonomy" id="4874"/>
    <lineage>
        <taxon>Eukaryota</taxon>
        <taxon>Fungi</taxon>
        <taxon>Fungi incertae sedis</taxon>
        <taxon>Mucoromycota</taxon>
        <taxon>Glomeromycotina</taxon>
        <taxon>Glomeromycetes</taxon>
        <taxon>Diversisporales</taxon>
        <taxon>Gigasporaceae</taxon>
        <taxon>Gigaspora</taxon>
    </lineage>
</organism>
<dbReference type="Gene3D" id="3.60.40.10">
    <property type="entry name" value="PPM-type phosphatase domain"/>
    <property type="match status" value="1"/>
</dbReference>
<dbReference type="EMBL" id="CAJVQB010000007">
    <property type="protein sequence ID" value="CAG8457445.1"/>
    <property type="molecule type" value="Genomic_DNA"/>
</dbReference>
<feature type="non-terminal residue" evidence="3">
    <location>
        <position position="145"/>
    </location>
</feature>
<evidence type="ECO:0000256" key="1">
    <source>
        <dbReference type="SAM" id="MobiDB-lite"/>
    </source>
</evidence>
<feature type="domain" description="PPM-type phosphatase" evidence="2">
    <location>
        <begin position="1"/>
        <end position="145"/>
    </location>
</feature>
<name>A0ABM8VVL0_GIGMA</name>
<dbReference type="InterPro" id="IPR015655">
    <property type="entry name" value="PP2C"/>
</dbReference>
<dbReference type="PANTHER" id="PTHR47992">
    <property type="entry name" value="PROTEIN PHOSPHATASE"/>
    <property type="match status" value="1"/>
</dbReference>
<sequence length="145" mass="15981">MCIPNRYCFFGVNDGHGVGSPLEVAKACAEALPKNIAKHLPGQENKEEIQKAITKGFRDTEQYLKTELLEQATDAGCTAIIAVLTPSGQLYAVKANIEDSPGFILSNRILSLQITKEHDVHNKERDGDGFSISRLAPERREKSWA</sequence>
<dbReference type="InterPro" id="IPR036457">
    <property type="entry name" value="PPM-type-like_dom_sf"/>
</dbReference>
<proteinExistence type="predicted"/>
<feature type="region of interest" description="Disordered" evidence="1">
    <location>
        <begin position="122"/>
        <end position="145"/>
    </location>
</feature>
<dbReference type="SUPFAM" id="SSF81606">
    <property type="entry name" value="PP2C-like"/>
    <property type="match status" value="1"/>
</dbReference>
<accession>A0ABM8VVL0</accession>
<dbReference type="InterPro" id="IPR001932">
    <property type="entry name" value="PPM-type_phosphatase-like_dom"/>
</dbReference>
<evidence type="ECO:0000259" key="2">
    <source>
        <dbReference type="PROSITE" id="PS51746"/>
    </source>
</evidence>